<gene>
    <name evidence="3" type="ORF">TRSC58_03170</name>
</gene>
<dbReference type="InterPro" id="IPR013766">
    <property type="entry name" value="Thioredoxin_domain"/>
</dbReference>
<dbReference type="PROSITE" id="PS51352">
    <property type="entry name" value="THIOREDOXIN_2"/>
    <property type="match status" value="1"/>
</dbReference>
<feature type="compositionally biased region" description="Basic and acidic residues" evidence="1">
    <location>
        <begin position="40"/>
        <end position="49"/>
    </location>
</feature>
<dbReference type="SUPFAM" id="SSF52833">
    <property type="entry name" value="Thioredoxin-like"/>
    <property type="match status" value="1"/>
</dbReference>
<reference evidence="3 4" key="1">
    <citation type="submission" date="2013-07" db="EMBL/GenBank/DDBJ databases">
        <authorList>
            <person name="Stoco P.H."/>
            <person name="Wagner G."/>
            <person name="Gerber A."/>
            <person name="Zaha A."/>
            <person name="Thompson C."/>
            <person name="Bartholomeu D.C."/>
            <person name="Luckemeyer D.D."/>
            <person name="Bahia D."/>
            <person name="Loreto E."/>
            <person name="Prestes E.B."/>
            <person name="Lima F.M."/>
            <person name="Rodrigues-Luiz G."/>
            <person name="Vallejo G.A."/>
            <person name="Filho J.F."/>
            <person name="Monteiro K.M."/>
            <person name="Tyler K.M."/>
            <person name="de Almeida L.G."/>
            <person name="Ortiz M.F."/>
            <person name="Siervo M.A."/>
            <person name="de Moraes M.H."/>
            <person name="Cunha O.L."/>
            <person name="Mendonca-Neto R."/>
            <person name="Silva R."/>
            <person name="Teixeira S.M."/>
            <person name="Murta S.M."/>
            <person name="Sincero T.C."/>
            <person name="Mendes T.A."/>
            <person name="Urmenyi T.P."/>
            <person name="Silva V.G."/>
            <person name="da Rocha W.D."/>
            <person name="Andersson B."/>
            <person name="Romanha A.J."/>
            <person name="Steindel M."/>
            <person name="de Vasconcelos A.T."/>
            <person name="Grisard E.C."/>
        </authorList>
    </citation>
    <scope>NUCLEOTIDE SEQUENCE [LARGE SCALE GENOMIC DNA]</scope>
    <source>
        <strain evidence="3 4">SC58</strain>
    </source>
</reference>
<name>A0A061J768_TRYRA</name>
<dbReference type="Pfam" id="PF00085">
    <property type="entry name" value="Thioredoxin"/>
    <property type="match status" value="1"/>
</dbReference>
<evidence type="ECO:0000256" key="1">
    <source>
        <dbReference type="SAM" id="MobiDB-lite"/>
    </source>
</evidence>
<protein>
    <recommendedName>
        <fullName evidence="2">Thioredoxin domain-containing protein</fullName>
    </recommendedName>
</protein>
<sequence length="552" mass="59779">MTTSIEKRAREELEHAALTTQHGAVPLVEDADNVLKKPRLGGEAERDDNNDAMGYATTPKPFAGFGEEEQQHPSVNGVSPDGDESEKGEVETSDVDVEDLTLFTSPARARLEVTALEKCGAGPPCVLVPRPNQRLGTVHARCRGPHTVGAVTTLYSLQQLEELIDTAPLFLANSGVLAASAAAPPQLQLRAGETVLIVLQNGQGDGGVALQPATELLSNCRIFRLDLGELPLSEYEEKGAEMHLGGRAEQGVATGLLPLFHTDSLLSLGTQGPHNVEHALRRVSSVLRVDEILNPNEAALSIPLTSEKKSDANNKSLDAVQHEKGEELILPALVMWRADGGAADEYCHKKENQHGSTQNKCAEDARLPVADTRRRGWPLVVKELTALDQLHSLSLLTPVYTVAHFLRTVCAKALFPDGSTAAASGTRSLIYFGASWCPPCMRIVGALPAMMKEDFPSNLTCVVKADMDLATPLFEFFGVEIIPTFVIFDNDVLRAAGDLKALRDATISEEAMSQFSEALRRSELGRVQNSQRMLVRIFIESHTGALKFDEDF</sequence>
<dbReference type="VEuPathDB" id="TriTrypDB:TRSC58_03170"/>
<dbReference type="OrthoDB" id="2121326at2759"/>
<dbReference type="CDD" id="cd02947">
    <property type="entry name" value="TRX_family"/>
    <property type="match status" value="1"/>
</dbReference>
<comment type="caution">
    <text evidence="3">The sequence shown here is derived from an EMBL/GenBank/DDBJ whole genome shotgun (WGS) entry which is preliminary data.</text>
</comment>
<feature type="compositionally biased region" description="Basic and acidic residues" evidence="1">
    <location>
        <begin position="1"/>
        <end position="15"/>
    </location>
</feature>
<evidence type="ECO:0000313" key="3">
    <source>
        <dbReference type="EMBL" id="ESL09117.1"/>
    </source>
</evidence>
<feature type="domain" description="Thioredoxin" evidence="2">
    <location>
        <begin position="373"/>
        <end position="521"/>
    </location>
</feature>
<accession>A0A061J768</accession>
<evidence type="ECO:0000259" key="2">
    <source>
        <dbReference type="PROSITE" id="PS51352"/>
    </source>
</evidence>
<evidence type="ECO:0000313" key="4">
    <source>
        <dbReference type="Proteomes" id="UP000031737"/>
    </source>
</evidence>
<dbReference type="Proteomes" id="UP000031737">
    <property type="component" value="Unassembled WGS sequence"/>
</dbReference>
<organism evidence="3 4">
    <name type="scientific">Trypanosoma rangeli SC58</name>
    <dbReference type="NCBI Taxonomy" id="429131"/>
    <lineage>
        <taxon>Eukaryota</taxon>
        <taxon>Discoba</taxon>
        <taxon>Euglenozoa</taxon>
        <taxon>Kinetoplastea</taxon>
        <taxon>Metakinetoplastina</taxon>
        <taxon>Trypanosomatida</taxon>
        <taxon>Trypanosomatidae</taxon>
        <taxon>Trypanosoma</taxon>
        <taxon>Herpetosoma</taxon>
    </lineage>
</organism>
<dbReference type="AlphaFoldDB" id="A0A061J768"/>
<keyword evidence="4" id="KW-1185">Reference proteome</keyword>
<dbReference type="Gene3D" id="3.40.30.10">
    <property type="entry name" value="Glutaredoxin"/>
    <property type="match status" value="1"/>
</dbReference>
<feature type="region of interest" description="Disordered" evidence="1">
    <location>
        <begin position="1"/>
        <end position="95"/>
    </location>
</feature>
<proteinExistence type="predicted"/>
<dbReference type="InterPro" id="IPR036249">
    <property type="entry name" value="Thioredoxin-like_sf"/>
</dbReference>
<dbReference type="EMBL" id="AUPL01003170">
    <property type="protein sequence ID" value="ESL09117.1"/>
    <property type="molecule type" value="Genomic_DNA"/>
</dbReference>